<reference evidence="1 2" key="1">
    <citation type="journal article" date="2021" name="Appl. Environ. Microbiol.">
        <title>Genetic linkage and physical mapping for an oyster mushroom Pleurotus cornucopiae and QTL analysis for the trait cap color.</title>
        <authorList>
            <person name="Zhang Y."/>
            <person name="Gao W."/>
            <person name="Sonnenberg A."/>
            <person name="Chen Q."/>
            <person name="Zhang J."/>
            <person name="Huang C."/>
        </authorList>
    </citation>
    <scope>NUCLEOTIDE SEQUENCE [LARGE SCALE GENOMIC DNA]</scope>
    <source>
        <strain evidence="1">CCMSSC00406</strain>
    </source>
</reference>
<evidence type="ECO:0000313" key="2">
    <source>
        <dbReference type="Proteomes" id="UP000824881"/>
    </source>
</evidence>
<protein>
    <submittedName>
        <fullName evidence="1">Uncharacterized protein</fullName>
    </submittedName>
</protein>
<evidence type="ECO:0000313" key="1">
    <source>
        <dbReference type="EMBL" id="KAG9224887.1"/>
    </source>
</evidence>
<proteinExistence type="predicted"/>
<name>A0ACB7J2U8_PLECO</name>
<organism evidence="1 2">
    <name type="scientific">Pleurotus cornucopiae</name>
    <name type="common">Cornucopia mushroom</name>
    <dbReference type="NCBI Taxonomy" id="5321"/>
    <lineage>
        <taxon>Eukaryota</taxon>
        <taxon>Fungi</taxon>
        <taxon>Dikarya</taxon>
        <taxon>Basidiomycota</taxon>
        <taxon>Agaricomycotina</taxon>
        <taxon>Agaricomycetes</taxon>
        <taxon>Agaricomycetidae</taxon>
        <taxon>Agaricales</taxon>
        <taxon>Pleurotineae</taxon>
        <taxon>Pleurotaceae</taxon>
        <taxon>Pleurotus</taxon>
    </lineage>
</organism>
<accession>A0ACB7J2U8</accession>
<keyword evidence="2" id="KW-1185">Reference proteome</keyword>
<gene>
    <name evidence="1" type="ORF">CCMSSC00406_0001962</name>
</gene>
<dbReference type="Proteomes" id="UP000824881">
    <property type="component" value="Unassembled WGS sequence"/>
</dbReference>
<comment type="caution">
    <text evidence="1">The sequence shown here is derived from an EMBL/GenBank/DDBJ whole genome shotgun (WGS) entry which is preliminary data.</text>
</comment>
<sequence length="967" mass="109901">MPPKRKRTGTSSELRTCAICGQDIHARGMAAHRKKCEKDRANALHDMAEKQLQRAAQVELEVAIAGLSAGPAGPADTPDHNAPAQFMDEHEGYRGFSPIMLGHGDRDGVQINDDPSVPFAKDDIKTEYHPHSRKVPTVQSFNTYQRRPTSPPVEASAHNNSLPPWSPFRSRLDFEVASLALDAALKKEHVEALISLLKRCGRDPQQFTIQNAADIDDTWTLATHKAPEFIRDDIEVEYDGEMMTFEMWYRPLWDWALSLVQDSSLVPYFEWNSQRLYKFNGTNFVRFVDEPLTGEQLWNMESDIPEDGTPFFFILYADKSKLSSFGTAKAYPVIARCANLCTSIRNGRGIGGGTVVGWLPVIKEDSEDSGKRKFIIHKSMVWHQGIGKILKSVQDASYYGYWVTCGDSVKRRLFPIDAFHSHDYEEACIMTGTRGVRSLFPCPVCLVPRDMQMEHGTTYPLRTTKSMKAVYDLAMAQLTKKDQEAILKEVSLREIENAFWAANLSDPYKGASFDPLHTFDNGLFEDHLFAQAIERIQALGTQAVGKFDTQFDLIPRWRNLHHFESVSNIAFNDGSKNLDISKLILFASYNILTKNVDATGYLLLRCLRAYINMRMYAGMQVHTDDTITAGREAVEEYANESNKEAELPKNWNFPKNHLYVHLFDDIVAKGVTRNYNTKPSEQMHRSIRKTYFTTNFKDIAPQILGKIHSMLVAEYIWQDIGKYDEELEAATADLADGNATPGNNQESGVQASHHTTHLSLTVAQPPLSFKELEVNHINDSGPKFFHNFHIRLANFLSQVLPVEHLPNARYLRLSPNDKIVEFRYVKVNYESCVTWTMVTDHLWCNPNFHGHPRYDHVIVKTEEPLGVFTPFLIGKLLFMFHCSIQDKVYYLALIDPLDALIGPRRITDIELGLIRLRTKPHRTGEFIFVDSIIRGALVVEAFDTPGDYLLVDTLDDDMFLRYKQAGL</sequence>
<dbReference type="EMBL" id="WQMT02000003">
    <property type="protein sequence ID" value="KAG9224887.1"/>
    <property type="molecule type" value="Genomic_DNA"/>
</dbReference>